<name>A0A173XNF6_9FIRM</name>
<accession>A0A173XNF6</accession>
<evidence type="ECO:0000313" key="1">
    <source>
        <dbReference type="EMBL" id="CUN53103.1"/>
    </source>
</evidence>
<evidence type="ECO:0000313" key="2">
    <source>
        <dbReference type="Proteomes" id="UP000095679"/>
    </source>
</evidence>
<sequence length="420" mass="48419">MNKIADSPIQTVISAGKMEDFFTMLKEFDSIKTSDCLIRNNMSIDVHITRKKGKLGNWVVTEDLSDFSSQRKQKTGKTMKSFYHYFSGEEKEVGIDLAVIAHKDTKKKRTYDGSIITEWFLIPICSPYEDEEGKVSIKTIELTTSKEEYRLLMETRVAIYDEFQDKIYPFLQVAIISVGKYLDCSAIFKIRDDYMLGTAIVLAEKISKKNVSLIIKDTESRINPILSVAGKYTKFFPPTEFFTNICSQMAAEAFFLNTWQVFDDRIIVDFVKPGDCYICSVTMGLIPGIATRATVYAMLEGTRILLSSNAVMYSNGTYNYKKLFEHLFDNIMEFEDMLDSPSLNLFCATKRYLKYVKKAIGKKRFISLSFPTYMKRGTFFTELLRQTKDFQLSEYYDTMLITSYHEILKALTKEENNELA</sequence>
<reference evidence="1 2" key="1">
    <citation type="submission" date="2015-09" db="EMBL/GenBank/DDBJ databases">
        <authorList>
            <consortium name="Pathogen Informatics"/>
        </authorList>
    </citation>
    <scope>NUCLEOTIDE SEQUENCE [LARGE SCALE GENOMIC DNA]</scope>
    <source>
        <strain evidence="1 2">2789STDY5834835</strain>
    </source>
</reference>
<proteinExistence type="predicted"/>
<organism evidence="1 2">
    <name type="scientific">Anaerobutyricum hallii</name>
    <dbReference type="NCBI Taxonomy" id="39488"/>
    <lineage>
        <taxon>Bacteria</taxon>
        <taxon>Bacillati</taxon>
        <taxon>Bacillota</taxon>
        <taxon>Clostridia</taxon>
        <taxon>Lachnospirales</taxon>
        <taxon>Lachnospiraceae</taxon>
        <taxon>Anaerobutyricum</taxon>
    </lineage>
</organism>
<protein>
    <submittedName>
        <fullName evidence="1">Uncharacterized protein</fullName>
    </submittedName>
</protein>
<dbReference type="RefSeq" id="WP_055297860.1">
    <property type="nucleotide sequence ID" value="NZ_BLYK01000002.1"/>
</dbReference>
<gene>
    <name evidence="1" type="ORF">ERS852450_00176</name>
</gene>
<dbReference type="EMBL" id="CYZL01000001">
    <property type="protein sequence ID" value="CUN53103.1"/>
    <property type="molecule type" value="Genomic_DNA"/>
</dbReference>
<dbReference type="Proteomes" id="UP000095679">
    <property type="component" value="Unassembled WGS sequence"/>
</dbReference>
<dbReference type="AlphaFoldDB" id="A0A173XNF6"/>